<evidence type="ECO:0000256" key="5">
    <source>
        <dbReference type="ARBA" id="ARBA00023136"/>
    </source>
</evidence>
<dbReference type="InterPro" id="IPR000711">
    <property type="entry name" value="ATPase_OSCP/dsu"/>
</dbReference>
<keyword evidence="6" id="KW-0066">ATP synthesis</keyword>
<dbReference type="EMBL" id="UINC01145852">
    <property type="protein sequence ID" value="SVD36231.1"/>
    <property type="molecule type" value="Genomic_DNA"/>
</dbReference>
<evidence type="ECO:0000256" key="4">
    <source>
        <dbReference type="ARBA" id="ARBA00023065"/>
    </source>
</evidence>
<dbReference type="SUPFAM" id="SSF47928">
    <property type="entry name" value="N-terminal domain of the delta subunit of the F1F0-ATP synthase"/>
    <property type="match status" value="1"/>
</dbReference>
<dbReference type="Gene3D" id="1.10.520.20">
    <property type="entry name" value="N-terminal domain of the delta subunit of the F1F0-ATP synthase"/>
    <property type="match status" value="1"/>
</dbReference>
<keyword evidence="3" id="KW-0375">Hydrogen ion transport</keyword>
<reference evidence="7" key="1">
    <citation type="submission" date="2018-05" db="EMBL/GenBank/DDBJ databases">
        <authorList>
            <person name="Lanie J.A."/>
            <person name="Ng W.-L."/>
            <person name="Kazmierczak K.M."/>
            <person name="Andrzejewski T.M."/>
            <person name="Davidsen T.M."/>
            <person name="Wayne K.J."/>
            <person name="Tettelin H."/>
            <person name="Glass J.I."/>
            <person name="Rusch D."/>
            <person name="Podicherti R."/>
            <person name="Tsui H.-C.T."/>
            <person name="Winkler M.E."/>
        </authorList>
    </citation>
    <scope>NUCLEOTIDE SEQUENCE</scope>
</reference>
<dbReference type="PANTHER" id="PTHR11910">
    <property type="entry name" value="ATP SYNTHASE DELTA CHAIN"/>
    <property type="match status" value="1"/>
</dbReference>
<proteinExistence type="inferred from homology"/>
<evidence type="ECO:0000313" key="7">
    <source>
        <dbReference type="EMBL" id="SVD36231.1"/>
    </source>
</evidence>
<gene>
    <name evidence="7" type="ORF">METZ01_LOCUS389085</name>
</gene>
<evidence type="ECO:0000256" key="3">
    <source>
        <dbReference type="ARBA" id="ARBA00022781"/>
    </source>
</evidence>
<dbReference type="GO" id="GO:0016020">
    <property type="term" value="C:membrane"/>
    <property type="evidence" value="ECO:0007669"/>
    <property type="project" value="UniProtKB-SubCell"/>
</dbReference>
<organism evidence="7">
    <name type="scientific">marine metagenome</name>
    <dbReference type="NCBI Taxonomy" id="408172"/>
    <lineage>
        <taxon>unclassified sequences</taxon>
        <taxon>metagenomes</taxon>
        <taxon>ecological metagenomes</taxon>
    </lineage>
</organism>
<dbReference type="AlphaFoldDB" id="A0A382URC2"/>
<dbReference type="NCBIfam" id="TIGR01145">
    <property type="entry name" value="ATP_synt_delta"/>
    <property type="match status" value="1"/>
</dbReference>
<name>A0A382URC2_9ZZZZ</name>
<sequence>MSSKSTFSNSTSRSYALALYELSKENSEIDKIETEMKSFQQLLKENSDFKEMTLSPTVSKEDKKNVIFEIIEKNNFSPNLKKFLGFVALKNRLFYLNSIIENFLNLTSKNKGELRGKLISSKELSQAEKQKIQDNLSKDFKSSLNLDYIYDPDLIAGLIIQIGSIMIDTSIKTKLKKLEKNMVEA</sequence>
<keyword evidence="4" id="KW-0406">Ion transport</keyword>
<accession>A0A382URC2</accession>
<dbReference type="Pfam" id="PF00213">
    <property type="entry name" value="OSCP"/>
    <property type="match status" value="1"/>
</dbReference>
<dbReference type="HAMAP" id="MF_01416">
    <property type="entry name" value="ATP_synth_delta_bact"/>
    <property type="match status" value="1"/>
</dbReference>
<evidence type="ECO:0008006" key="8">
    <source>
        <dbReference type="Google" id="ProtNLM"/>
    </source>
</evidence>
<protein>
    <recommendedName>
        <fullName evidence="8">ATP synthase subunit delta</fullName>
    </recommendedName>
</protein>
<dbReference type="InterPro" id="IPR026015">
    <property type="entry name" value="ATP_synth_OSCP/delta_N_sf"/>
</dbReference>
<keyword evidence="2" id="KW-0813">Transport</keyword>
<comment type="subcellular location">
    <subcellularLocation>
        <location evidence="1">Membrane</location>
    </subcellularLocation>
</comment>
<dbReference type="PRINTS" id="PR00125">
    <property type="entry name" value="ATPASEDELTA"/>
</dbReference>
<evidence type="ECO:0000256" key="2">
    <source>
        <dbReference type="ARBA" id="ARBA00022448"/>
    </source>
</evidence>
<evidence type="ECO:0000256" key="1">
    <source>
        <dbReference type="ARBA" id="ARBA00004370"/>
    </source>
</evidence>
<keyword evidence="5" id="KW-0472">Membrane</keyword>
<dbReference type="GO" id="GO:0046933">
    <property type="term" value="F:proton-transporting ATP synthase activity, rotational mechanism"/>
    <property type="evidence" value="ECO:0007669"/>
    <property type="project" value="InterPro"/>
</dbReference>
<evidence type="ECO:0000256" key="6">
    <source>
        <dbReference type="ARBA" id="ARBA00023310"/>
    </source>
</evidence>